<dbReference type="Proteomes" id="UP001623041">
    <property type="component" value="Unassembled WGS sequence"/>
</dbReference>
<dbReference type="PANTHER" id="PTHR43777">
    <property type="entry name" value="MOLYBDENUM COFACTOR CYTIDYLYLTRANSFERASE"/>
    <property type="match status" value="1"/>
</dbReference>
<dbReference type="Gene3D" id="3.90.550.10">
    <property type="entry name" value="Spore Coat Polysaccharide Biosynthesis Protein SpsA, Chain A"/>
    <property type="match status" value="1"/>
</dbReference>
<name>A0ABW8RK11_9BACI</name>
<sequence length="203" mass="22628">MGVTAILLAAGQSSRMGKLKGLLPWKGVTLFEHQLMTLEKSSVEEIIVVFGYQAEQFMKLAKYFPVRMKFNKKNPFGKCSSILSGLQAMKNPKNNILIAALDQPLDTDTINSLSETLEGSDHLIAVPVFLGKRGHPVLFSGSLHNDLLTINEETMGLRSIFQKYKDTVMEVSVNNPTILLNLNTPDDYQMALKQQIKEDRSPC</sequence>
<evidence type="ECO:0000313" key="2">
    <source>
        <dbReference type="EMBL" id="MFK9092774.1"/>
    </source>
</evidence>
<dbReference type="PANTHER" id="PTHR43777:SF1">
    <property type="entry name" value="MOLYBDENUM COFACTOR CYTIDYLYLTRANSFERASE"/>
    <property type="match status" value="1"/>
</dbReference>
<dbReference type="CDD" id="cd04182">
    <property type="entry name" value="GT_2_like_f"/>
    <property type="match status" value="1"/>
</dbReference>
<keyword evidence="2" id="KW-0808">Transferase</keyword>
<dbReference type="InterPro" id="IPR029044">
    <property type="entry name" value="Nucleotide-diphossugar_trans"/>
</dbReference>
<dbReference type="GO" id="GO:0016740">
    <property type="term" value="F:transferase activity"/>
    <property type="evidence" value="ECO:0007669"/>
    <property type="project" value="UniProtKB-KW"/>
</dbReference>
<dbReference type="Pfam" id="PF12804">
    <property type="entry name" value="NTP_transf_3"/>
    <property type="match status" value="1"/>
</dbReference>
<dbReference type="InterPro" id="IPR025877">
    <property type="entry name" value="MobA-like_NTP_Trfase"/>
</dbReference>
<feature type="domain" description="MobA-like NTP transferase" evidence="1">
    <location>
        <begin position="5"/>
        <end position="165"/>
    </location>
</feature>
<gene>
    <name evidence="2" type="ORF">ACJEBI_14960</name>
</gene>
<evidence type="ECO:0000259" key="1">
    <source>
        <dbReference type="Pfam" id="PF12804"/>
    </source>
</evidence>
<protein>
    <submittedName>
        <fullName evidence="2">NTP transferase domain-containing protein</fullName>
    </submittedName>
</protein>
<dbReference type="RefSeq" id="WP_406581343.1">
    <property type="nucleotide sequence ID" value="NZ_JBJHQH010000010.1"/>
</dbReference>
<accession>A0ABW8RK11</accession>
<evidence type="ECO:0000313" key="3">
    <source>
        <dbReference type="Proteomes" id="UP001623041"/>
    </source>
</evidence>
<proteinExistence type="predicted"/>
<dbReference type="EMBL" id="JBJHQH010000010">
    <property type="protein sequence ID" value="MFK9092774.1"/>
    <property type="molecule type" value="Genomic_DNA"/>
</dbReference>
<keyword evidence="3" id="KW-1185">Reference proteome</keyword>
<comment type="caution">
    <text evidence="2">The sequence shown here is derived from an EMBL/GenBank/DDBJ whole genome shotgun (WGS) entry which is preliminary data.</text>
</comment>
<dbReference type="SUPFAM" id="SSF53448">
    <property type="entry name" value="Nucleotide-diphospho-sugar transferases"/>
    <property type="match status" value="1"/>
</dbReference>
<organism evidence="2 3">
    <name type="scientific">Bacillus salipaludis</name>
    <dbReference type="NCBI Taxonomy" id="2547811"/>
    <lineage>
        <taxon>Bacteria</taxon>
        <taxon>Bacillati</taxon>
        <taxon>Bacillota</taxon>
        <taxon>Bacilli</taxon>
        <taxon>Bacillales</taxon>
        <taxon>Bacillaceae</taxon>
        <taxon>Bacillus</taxon>
    </lineage>
</organism>
<reference evidence="2 3" key="1">
    <citation type="submission" date="2024-11" db="EMBL/GenBank/DDBJ databases">
        <authorList>
            <person name="Lucas J.A."/>
        </authorList>
    </citation>
    <scope>NUCLEOTIDE SEQUENCE [LARGE SCALE GENOMIC DNA]</scope>
    <source>
        <strain evidence="2 3">Z 5.4</strain>
    </source>
</reference>